<dbReference type="AlphaFoldDB" id="A0A120FMF9"/>
<comment type="caution">
    <text evidence="2">The sequence shown here is derived from an EMBL/GenBank/DDBJ whole genome shotgun (WGS) entry which is preliminary data.</text>
</comment>
<dbReference type="SUPFAM" id="SSF46894">
    <property type="entry name" value="C-terminal effector domain of the bipartite response regulators"/>
    <property type="match status" value="1"/>
</dbReference>
<protein>
    <submittedName>
        <fullName evidence="2">ABC transporter permease</fullName>
    </submittedName>
</protein>
<dbReference type="GO" id="GO:0006355">
    <property type="term" value="P:regulation of DNA-templated transcription"/>
    <property type="evidence" value="ECO:0007669"/>
    <property type="project" value="InterPro"/>
</dbReference>
<dbReference type="RefSeq" id="WP_062370206.1">
    <property type="nucleotide sequence ID" value="NZ_LNCD01000064.1"/>
</dbReference>
<dbReference type="Gene3D" id="1.10.10.10">
    <property type="entry name" value="Winged helix-like DNA-binding domain superfamily/Winged helix DNA-binding domain"/>
    <property type="match status" value="1"/>
</dbReference>
<evidence type="ECO:0000259" key="1">
    <source>
        <dbReference type="SMART" id="SM00421"/>
    </source>
</evidence>
<dbReference type="InterPro" id="IPR016032">
    <property type="entry name" value="Sig_transdc_resp-reg_C-effctor"/>
</dbReference>
<dbReference type="Proteomes" id="UP000068164">
    <property type="component" value="Unassembled WGS sequence"/>
</dbReference>
<dbReference type="OrthoDB" id="7444822at2"/>
<keyword evidence="3" id="KW-1185">Reference proteome</keyword>
<dbReference type="InterPro" id="IPR036388">
    <property type="entry name" value="WH-like_DNA-bd_sf"/>
</dbReference>
<feature type="domain" description="HTH luxR-type" evidence="1">
    <location>
        <begin position="297"/>
        <end position="354"/>
    </location>
</feature>
<name>A0A120FMF9_9HYPH</name>
<accession>A0A120FMF9</accession>
<sequence>MDHDFIASIYEAAVIPELWKGGGLLDQLARRSHAHDGVLMGVSPDGDFRWIGNDSAVPKMKVYIAENWGSKNPYLLSEERTRRFSEPRFLMDTDIMTYEEMMASEYYQGFMRPHGCFWHAGTGITSPSGDIIKLSIHRSFEEGPLPRNVTASLTEIRPHLARAALLASRLKFEQIKSTVDAMEALGIWAGALKNGRLVVANQSFQRLIPSTMRDCRHRLVIDQKTADARWESLLEAGVTKYGGSFPIAAQEDQLAMVVHALPIAGAANDIFNAADLLLAITPLSKEATVDEGILAGLYDLTPAEASVAREIGLGKSVDEVARARAVSVGTIRTQLHSVFDKTGSKRQAELARLIFGLAKCGD</sequence>
<dbReference type="SMART" id="SM00421">
    <property type="entry name" value="HTH_LUXR"/>
    <property type="match status" value="1"/>
</dbReference>
<gene>
    <name evidence="2" type="ORF">AS026_03635</name>
</gene>
<evidence type="ECO:0000313" key="2">
    <source>
        <dbReference type="EMBL" id="KWV53749.1"/>
    </source>
</evidence>
<dbReference type="EMBL" id="LNCD01000064">
    <property type="protein sequence ID" value="KWV53749.1"/>
    <property type="molecule type" value="Genomic_DNA"/>
</dbReference>
<organism evidence="2 3">
    <name type="scientific">Rhizobium altiplani</name>
    <dbReference type="NCBI Taxonomy" id="1864509"/>
    <lineage>
        <taxon>Bacteria</taxon>
        <taxon>Pseudomonadati</taxon>
        <taxon>Pseudomonadota</taxon>
        <taxon>Alphaproteobacteria</taxon>
        <taxon>Hyphomicrobiales</taxon>
        <taxon>Rhizobiaceae</taxon>
        <taxon>Rhizobium/Agrobacterium group</taxon>
        <taxon>Rhizobium</taxon>
    </lineage>
</organism>
<proteinExistence type="predicted"/>
<reference evidence="2 3" key="1">
    <citation type="submission" date="2015-11" db="EMBL/GenBank/DDBJ databases">
        <title>Draft Genome Sequence of the Strain BR 10423 (Rhizobium sp.) isolated from nodules of Mimosa pudica.</title>
        <authorList>
            <person name="Barauna A.C."/>
            <person name="Zilli J.E."/>
            <person name="Simoes-Araujo J.L."/>
            <person name="Reis V.M."/>
            <person name="James E.K."/>
            <person name="Reis F.B.Jr."/>
            <person name="Rouws L.F."/>
            <person name="Passos S.R."/>
            <person name="Gois S.R."/>
        </authorList>
    </citation>
    <scope>NUCLEOTIDE SEQUENCE [LARGE SCALE GENOMIC DNA]</scope>
    <source>
        <strain evidence="2 3">BR10423</strain>
    </source>
</reference>
<evidence type="ECO:0000313" key="3">
    <source>
        <dbReference type="Proteomes" id="UP000068164"/>
    </source>
</evidence>
<dbReference type="InterPro" id="IPR000792">
    <property type="entry name" value="Tscrpt_reg_LuxR_C"/>
</dbReference>
<dbReference type="GO" id="GO:0003677">
    <property type="term" value="F:DNA binding"/>
    <property type="evidence" value="ECO:0007669"/>
    <property type="project" value="InterPro"/>
</dbReference>